<feature type="transmembrane region" description="Helical" evidence="2">
    <location>
        <begin position="573"/>
        <end position="592"/>
    </location>
</feature>
<feature type="transmembrane region" description="Helical" evidence="2">
    <location>
        <begin position="543"/>
        <end position="566"/>
    </location>
</feature>
<dbReference type="RefSeq" id="WP_012204505.1">
    <property type="nucleotide sequence ID" value="NC_010002.1"/>
</dbReference>
<dbReference type="STRING" id="398578.Daci_2588"/>
<accession>A9C1P1</accession>
<dbReference type="Proteomes" id="UP000000784">
    <property type="component" value="Chromosome"/>
</dbReference>
<sequence length="945" mass="95910">MAVDTLRLDEVLKQAERVHQPLALLGRTSSNTARELKETVDQLKKLQQQQTQLGDYRALRSGLADTTARLRGARQQMAQLRLESGAGEQPSRAMLRALRSAQVEEERLALLRATQRSRLMDMREGLRGAGVDTGNLSAHERKLHNDIRATTAQMEKQRKVVAPAAQRLERIDALREQSKTLADRGQALRETGGKMLAPVRAVSQAFMTDDQAAAQLRATMAGSNGKPGADYQQVLDLAKSLGTDMPGSTADYIAMMNQLQRQGVSSQDVLGGVAQQAANLGAVLNMPAKEAGEFAAQLQQATRASAGDMAALADTVQRTSHLGLDPTGMVKGLDAIGKALPQLGQQGARSGQMFAPLLLMLNDASISGEAAGKAVGNLVKNSMDPAKLGQVNKMLAGQGVSLDFKDASGQFGGTEQMMAQLQKLQSLGSDKLRAAALDKLAGGDAQTRKALEALLQQGPGGYQQIASQLKSQADLDGRVAILKDSVSAQYESVKDSYNGLLSDMGSTIESDLKAVLGTLREMTEGMRAWVKEHPQIVQWTLRIVAVLGLLVAGVGVVSSVLFGLLAPLLLTRTVFGLLGAAMGAGSGALGVLRRGLAAVVLSLGMMSGGGSAMGLLAGGMRMASNAVGVLRRGVGAVVLSLSMMSGGGGAMGLLSGGLRMASNAAGVLRRGLGAVVLSLAMMGRGAAMGSIGTALAGAGRAAGRIFGGGAGAVTGAGKGRAGAVMGLLGAGLGAVGGGLGGSLGGAAASLMGLVRMTPMGRLAGGLMGAGGSIMQNWDGLSTAFKAGDWKGVGGTLLEAGKAGLDGATGGLFGVVSDLAGKGISGLASSVGSWFKSGDASAPDQGRAGALRQGVAAAATAATLATGAMPALADTGAVRIDSRPPLASAAAPAPAPAPVAGATIHITVNAAPGQDAQAIARAVAAELDRRDMAKRSSVLSQLSDID</sequence>
<feature type="domain" description="Phage tail tape measure protein" evidence="3">
    <location>
        <begin position="236"/>
        <end position="442"/>
    </location>
</feature>
<reference evidence="4 6" key="1">
    <citation type="journal article" date="2004" name="Appl. Environ. Microbiol.">
        <title>Mineralization of individual congeners of linear alkylbenzenesulfonate by defined pairs of heterotrophic bacteria.</title>
        <authorList>
            <person name="Schleheck D."/>
            <person name="Knepper T.P."/>
            <person name="Fischer K."/>
            <person name="Cook A.M."/>
        </authorList>
    </citation>
    <scope>NUCLEOTIDE SEQUENCE [LARGE SCALE GENOMIC DNA]</scope>
    <source>
        <strain evidence="6">DSM 14801 / SPH-1</strain>
        <strain evidence="4">SPH-1</strain>
    </source>
</reference>
<evidence type="ECO:0000313" key="4">
    <source>
        <dbReference type="EMBL" id="ABX35226.1"/>
    </source>
</evidence>
<dbReference type="eggNOG" id="COG5283">
    <property type="taxonomic scope" value="Bacteria"/>
</dbReference>
<name>A9C1P1_DELAS</name>
<dbReference type="AlphaFoldDB" id="A9C1P1"/>
<gene>
    <name evidence="4" type="ordered locus">Daci_2588</name>
    <name evidence="5" type="ordered locus">Daci_2622</name>
</gene>
<evidence type="ECO:0000256" key="2">
    <source>
        <dbReference type="SAM" id="Phobius"/>
    </source>
</evidence>
<evidence type="ECO:0000259" key="3">
    <source>
        <dbReference type="Pfam" id="PF10145"/>
    </source>
</evidence>
<reference evidence="6" key="2">
    <citation type="submission" date="2007-11" db="EMBL/GenBank/DDBJ databases">
        <title>Complete sequence of Delftia acidovorans DSM 14801 / SPH-1.</title>
        <authorList>
            <person name="Copeland A."/>
            <person name="Lucas S."/>
            <person name="Lapidus A."/>
            <person name="Barry K."/>
            <person name="Glavina del Rio T."/>
            <person name="Dalin E."/>
            <person name="Tice H."/>
            <person name="Pitluck S."/>
            <person name="Lowry S."/>
            <person name="Clum A."/>
            <person name="Schmutz J."/>
            <person name="Larimer F."/>
            <person name="Land M."/>
            <person name="Hauser L."/>
            <person name="Kyrpides N."/>
            <person name="Kim E."/>
            <person name="Schleheck D."/>
            <person name="Richardson P."/>
        </authorList>
    </citation>
    <scope>NUCLEOTIDE SEQUENCE [LARGE SCALE GENOMIC DNA]</scope>
    <source>
        <strain evidence="6">DSM 14801 / SPH-1</strain>
    </source>
</reference>
<dbReference type="InterPro" id="IPR010090">
    <property type="entry name" value="Phage_tape_meas"/>
</dbReference>
<dbReference type="GeneID" id="24117779"/>
<reference evidence="4" key="3">
    <citation type="submission" date="2007-11" db="EMBL/GenBank/DDBJ databases">
        <authorList>
            <consortium name="US DOE Joint Genome Institute"/>
            <person name="Copeland A."/>
            <person name="Lucas S."/>
            <person name="Lapidus A."/>
            <person name="Barry K."/>
            <person name="Glavina del Rio T."/>
            <person name="Dalin E."/>
            <person name="Tice H."/>
            <person name="Pitluck S."/>
            <person name="Lowry S."/>
            <person name="Clum A."/>
            <person name="Schmutz J."/>
            <person name="Larimer F."/>
            <person name="Land M."/>
            <person name="Hauser L."/>
            <person name="Kyrpides N."/>
            <person name="Kim E."/>
            <person name="Schleheck D."/>
            <person name="Richardson P."/>
        </authorList>
    </citation>
    <scope>NUCLEOTIDE SEQUENCE</scope>
    <source>
        <strain evidence="4">SPH-1</strain>
    </source>
</reference>
<keyword evidence="1" id="KW-0175">Coiled coil</keyword>
<keyword evidence="6" id="KW-1185">Reference proteome</keyword>
<keyword evidence="2" id="KW-0812">Transmembrane</keyword>
<feature type="transmembrane region" description="Helical" evidence="2">
    <location>
        <begin position="598"/>
        <end position="617"/>
    </location>
</feature>
<evidence type="ECO:0000313" key="5">
    <source>
        <dbReference type="EMBL" id="ABX35260.1"/>
    </source>
</evidence>
<keyword evidence="2" id="KW-0472">Membrane</keyword>
<dbReference type="HOGENOM" id="CLU_006757_2_1_4"/>
<evidence type="ECO:0000256" key="1">
    <source>
        <dbReference type="SAM" id="Coils"/>
    </source>
</evidence>
<dbReference type="KEGG" id="dac:Daci_2588"/>
<protein>
    <submittedName>
        <fullName evidence="4">Phage tail tape measure protein, TP901 family</fullName>
    </submittedName>
</protein>
<dbReference type="KEGG" id="dac:Daci_2622"/>
<evidence type="ECO:0000313" key="6">
    <source>
        <dbReference type="Proteomes" id="UP000000784"/>
    </source>
</evidence>
<dbReference type="NCBIfam" id="TIGR01760">
    <property type="entry name" value="tape_meas_TP901"/>
    <property type="match status" value="1"/>
</dbReference>
<keyword evidence="2" id="KW-1133">Transmembrane helix</keyword>
<proteinExistence type="predicted"/>
<feature type="coiled-coil region" evidence="1">
    <location>
        <begin position="29"/>
        <end position="83"/>
    </location>
</feature>
<feature type="transmembrane region" description="Helical" evidence="2">
    <location>
        <begin position="629"/>
        <end position="654"/>
    </location>
</feature>
<dbReference type="Pfam" id="PF10145">
    <property type="entry name" value="PhageMin_Tail"/>
    <property type="match status" value="1"/>
</dbReference>
<dbReference type="EMBL" id="CP000884">
    <property type="protein sequence ID" value="ABX35226.1"/>
    <property type="molecule type" value="Genomic_DNA"/>
</dbReference>
<feature type="transmembrane region" description="Helical" evidence="2">
    <location>
        <begin position="674"/>
        <end position="696"/>
    </location>
</feature>
<dbReference type="EMBL" id="CP000884">
    <property type="protein sequence ID" value="ABX35260.1"/>
    <property type="molecule type" value="Genomic_DNA"/>
</dbReference>
<organism evidence="4 6">
    <name type="scientific">Delftia acidovorans (strain DSM 14801 / SPH-1)</name>
    <dbReference type="NCBI Taxonomy" id="398578"/>
    <lineage>
        <taxon>Bacteria</taxon>
        <taxon>Pseudomonadati</taxon>
        <taxon>Pseudomonadota</taxon>
        <taxon>Betaproteobacteria</taxon>
        <taxon>Burkholderiales</taxon>
        <taxon>Comamonadaceae</taxon>
        <taxon>Delftia</taxon>
    </lineage>
</organism>